<organism evidence="10 11">
    <name type="scientific">Bacterioplanes sanyensis</name>
    <dbReference type="NCBI Taxonomy" id="1249553"/>
    <lineage>
        <taxon>Bacteria</taxon>
        <taxon>Pseudomonadati</taxon>
        <taxon>Pseudomonadota</taxon>
        <taxon>Gammaproteobacteria</taxon>
        <taxon>Oceanospirillales</taxon>
        <taxon>Oceanospirillaceae</taxon>
        <taxon>Bacterioplanes</taxon>
    </lineage>
</organism>
<accession>A0A222FF26</accession>
<proteinExistence type="inferred from homology"/>
<evidence type="ECO:0000256" key="3">
    <source>
        <dbReference type="ARBA" id="ARBA00022475"/>
    </source>
</evidence>
<keyword evidence="3" id="KW-1003">Cell membrane</keyword>
<comment type="subcellular location">
    <subcellularLocation>
        <location evidence="1">Cell membrane</location>
        <topology evidence="1">Multi-pass membrane protein</topology>
    </subcellularLocation>
</comment>
<comment type="similarity">
    <text evidence="2">Belongs to the ABC-4 integral membrane protein family. LolC/E subfamily.</text>
</comment>
<keyword evidence="4 7" id="KW-0812">Transmembrane</keyword>
<feature type="transmembrane region" description="Helical" evidence="7">
    <location>
        <begin position="21"/>
        <end position="45"/>
    </location>
</feature>
<dbReference type="PROSITE" id="PS51257">
    <property type="entry name" value="PROKAR_LIPOPROTEIN"/>
    <property type="match status" value="1"/>
</dbReference>
<feature type="domain" description="ABC3 transporter permease C-terminal" evidence="8">
    <location>
        <begin position="279"/>
        <end position="402"/>
    </location>
</feature>
<feature type="transmembrane region" description="Helical" evidence="7">
    <location>
        <begin position="274"/>
        <end position="298"/>
    </location>
</feature>
<evidence type="ECO:0000256" key="4">
    <source>
        <dbReference type="ARBA" id="ARBA00022692"/>
    </source>
</evidence>
<evidence type="ECO:0000256" key="1">
    <source>
        <dbReference type="ARBA" id="ARBA00004651"/>
    </source>
</evidence>
<dbReference type="AlphaFoldDB" id="A0A222FF26"/>
<dbReference type="EMBL" id="CP022530">
    <property type="protein sequence ID" value="ASP37685.1"/>
    <property type="molecule type" value="Genomic_DNA"/>
</dbReference>
<dbReference type="PANTHER" id="PTHR30489">
    <property type="entry name" value="LIPOPROTEIN-RELEASING SYSTEM TRANSMEMBRANE PROTEIN LOLE"/>
    <property type="match status" value="1"/>
</dbReference>
<evidence type="ECO:0000256" key="5">
    <source>
        <dbReference type="ARBA" id="ARBA00022989"/>
    </source>
</evidence>
<evidence type="ECO:0000313" key="11">
    <source>
        <dbReference type="Proteomes" id="UP000202440"/>
    </source>
</evidence>
<keyword evidence="11" id="KW-1185">Reference proteome</keyword>
<feature type="transmembrane region" description="Helical" evidence="7">
    <location>
        <begin position="318"/>
        <end position="351"/>
    </location>
</feature>
<feature type="domain" description="MacB-like periplasmic core" evidence="9">
    <location>
        <begin position="20"/>
        <end position="243"/>
    </location>
</feature>
<dbReference type="Proteomes" id="UP000202440">
    <property type="component" value="Chromosome"/>
</dbReference>
<dbReference type="Pfam" id="PF02687">
    <property type="entry name" value="FtsX"/>
    <property type="match status" value="1"/>
</dbReference>
<dbReference type="PANTHER" id="PTHR30489:SF0">
    <property type="entry name" value="LIPOPROTEIN-RELEASING SYSTEM TRANSMEMBRANE PROTEIN LOLE"/>
    <property type="match status" value="1"/>
</dbReference>
<evidence type="ECO:0000259" key="8">
    <source>
        <dbReference type="Pfam" id="PF02687"/>
    </source>
</evidence>
<dbReference type="InterPro" id="IPR051447">
    <property type="entry name" value="Lipoprotein-release_system"/>
</dbReference>
<feature type="transmembrane region" description="Helical" evidence="7">
    <location>
        <begin position="371"/>
        <end position="393"/>
    </location>
</feature>
<dbReference type="InterPro" id="IPR025857">
    <property type="entry name" value="MacB_PCD"/>
</dbReference>
<gene>
    <name evidence="10" type="ORF">CHH28_02920</name>
</gene>
<dbReference type="Pfam" id="PF12704">
    <property type="entry name" value="MacB_PCD"/>
    <property type="match status" value="1"/>
</dbReference>
<evidence type="ECO:0000256" key="6">
    <source>
        <dbReference type="ARBA" id="ARBA00023136"/>
    </source>
</evidence>
<evidence type="ECO:0000256" key="7">
    <source>
        <dbReference type="SAM" id="Phobius"/>
    </source>
</evidence>
<protein>
    <recommendedName>
        <fullName evidence="12">ABC transporter permease</fullName>
    </recommendedName>
</protein>
<keyword evidence="6 7" id="KW-0472">Membrane</keyword>
<reference evidence="10 11" key="1">
    <citation type="submission" date="2017-07" db="EMBL/GenBank/DDBJ databases">
        <title>Annotated genome sequence of Bacterioplanes sanyensis isolated from Red Sea.</title>
        <authorList>
            <person name="Rehman Z.U."/>
        </authorList>
    </citation>
    <scope>NUCLEOTIDE SEQUENCE [LARGE SCALE GENOMIC DNA]</scope>
    <source>
        <strain evidence="10 11">NV9</strain>
    </source>
</reference>
<keyword evidence="5 7" id="KW-1133">Transmembrane helix</keyword>
<name>A0A222FF26_9GAMM</name>
<dbReference type="KEGG" id="bsan:CHH28_02920"/>
<dbReference type="GO" id="GO:0044874">
    <property type="term" value="P:lipoprotein localization to outer membrane"/>
    <property type="evidence" value="ECO:0007669"/>
    <property type="project" value="TreeGrafter"/>
</dbReference>
<evidence type="ECO:0008006" key="12">
    <source>
        <dbReference type="Google" id="ProtNLM"/>
    </source>
</evidence>
<evidence type="ECO:0000259" key="9">
    <source>
        <dbReference type="Pfam" id="PF12704"/>
    </source>
</evidence>
<evidence type="ECO:0000313" key="10">
    <source>
        <dbReference type="EMBL" id="ASP37685.1"/>
    </source>
</evidence>
<dbReference type="InterPro" id="IPR003838">
    <property type="entry name" value="ABC3_permease_C"/>
</dbReference>
<dbReference type="OrthoDB" id="9770036at2"/>
<evidence type="ECO:0000256" key="2">
    <source>
        <dbReference type="ARBA" id="ARBA00005236"/>
    </source>
</evidence>
<dbReference type="GO" id="GO:0098797">
    <property type="term" value="C:plasma membrane protein complex"/>
    <property type="evidence" value="ECO:0007669"/>
    <property type="project" value="TreeGrafter"/>
</dbReference>
<sequence>MTGLGLKMATLNVLRNYRRSLITLAAIMFGCVSLVVFGGFVQSMYDGMRESMIRSQLGHIQVYAQGYNQFAKAEPDQYMLDAASLQTVQNLIDEHAQPLVMAPRLNFNGLLSDGKQSLAIMGVGVDADSEALLSSAIKIVAGEDLFPMDTDGALLGQGLFESLDIEVGDYLTLMASTTDGAINAVDIRVSGVINTGTQALDDRLVRLNLSHAQELLYTNAVTRLVVLLEDTHTTQAAQRQLQSLFELHGLAIETRRWDQLADYYHQVVALFDGIFGFVRIIVIIIVALSISNTMMMAVMERTRELGTIRAMGAAPLQVVGLVLLEALVLGLLGALVGVFAGIACAEFITWAEWMMPTPPGSTQDYPIRVLIVADILWQTFALGVIIAVVSSLYPAYKAARLPVANALRFS</sequence>